<dbReference type="Proteomes" id="UP000077202">
    <property type="component" value="Unassembled WGS sequence"/>
</dbReference>
<dbReference type="EC" id="2.7.7.102" evidence="3"/>
<dbReference type="PANTHER" id="PTHR31399">
    <property type="entry name" value="DNA-DIRECTED PRIMASE / POLYMERASE PROTEIN"/>
    <property type="match status" value="1"/>
</dbReference>
<keyword evidence="6" id="KW-0472">Membrane</keyword>
<organism evidence="7 8">
    <name type="scientific">Marchantia polymorpha subsp. ruderalis</name>
    <dbReference type="NCBI Taxonomy" id="1480154"/>
    <lineage>
        <taxon>Eukaryota</taxon>
        <taxon>Viridiplantae</taxon>
        <taxon>Streptophyta</taxon>
        <taxon>Embryophyta</taxon>
        <taxon>Marchantiophyta</taxon>
        <taxon>Marchantiopsida</taxon>
        <taxon>Marchantiidae</taxon>
        <taxon>Marchantiales</taxon>
        <taxon>Marchantiaceae</taxon>
        <taxon>Marchantia</taxon>
    </lineage>
</organism>
<comment type="catalytic activity">
    <reaction evidence="4">
        <text>DNA(n) + a 2'-deoxyribonucleoside 5'-triphosphate = DNA(n+1) + diphosphate</text>
        <dbReference type="Rhea" id="RHEA:22508"/>
        <dbReference type="Rhea" id="RHEA-COMP:17339"/>
        <dbReference type="Rhea" id="RHEA-COMP:17340"/>
        <dbReference type="ChEBI" id="CHEBI:33019"/>
        <dbReference type="ChEBI" id="CHEBI:61560"/>
        <dbReference type="ChEBI" id="CHEBI:173112"/>
        <dbReference type="EC" id="2.7.7.7"/>
    </reaction>
    <physiologicalReaction direction="left-to-right" evidence="4">
        <dbReference type="Rhea" id="RHEA:22509"/>
    </physiologicalReaction>
</comment>
<evidence type="ECO:0000256" key="2">
    <source>
        <dbReference type="ARBA" id="ARBA00044677"/>
    </source>
</evidence>
<feature type="transmembrane region" description="Helical" evidence="6">
    <location>
        <begin position="259"/>
        <end position="286"/>
    </location>
</feature>
<evidence type="ECO:0000313" key="8">
    <source>
        <dbReference type="Proteomes" id="UP000077202"/>
    </source>
</evidence>
<dbReference type="GO" id="GO:0031297">
    <property type="term" value="P:replication fork processing"/>
    <property type="evidence" value="ECO:0007669"/>
    <property type="project" value="TreeGrafter"/>
</dbReference>
<keyword evidence="8" id="KW-1185">Reference proteome</keyword>
<protein>
    <recommendedName>
        <fullName evidence="1">DNA-directed primase/polymerase protein</fullName>
        <ecNumber evidence="3">2.7.7.102</ecNumber>
    </recommendedName>
</protein>
<proteinExistence type="predicted"/>
<comment type="catalytic activity">
    <reaction evidence="2">
        <text>ssDNA + n NTP = ssDNA/pppN(pN)n-1 hybrid + (n-1) diphosphate.</text>
        <dbReference type="EC" id="2.7.7.102"/>
    </reaction>
</comment>
<dbReference type="GO" id="GO:0006264">
    <property type="term" value="P:mitochondrial DNA replication"/>
    <property type="evidence" value="ECO:0007669"/>
    <property type="project" value="TreeGrafter"/>
</dbReference>
<evidence type="ECO:0000313" key="7">
    <source>
        <dbReference type="EMBL" id="OAE35311.1"/>
    </source>
</evidence>
<dbReference type="AlphaFoldDB" id="A0A176WRS4"/>
<dbReference type="GO" id="GO:0005634">
    <property type="term" value="C:nucleus"/>
    <property type="evidence" value="ECO:0007669"/>
    <property type="project" value="TreeGrafter"/>
</dbReference>
<dbReference type="EMBL" id="LVLJ01000203">
    <property type="protein sequence ID" value="OAE35311.1"/>
    <property type="molecule type" value="Genomic_DNA"/>
</dbReference>
<gene>
    <name evidence="7" type="ORF">AXG93_392s1600</name>
</gene>
<dbReference type="GO" id="GO:0005759">
    <property type="term" value="C:mitochondrial matrix"/>
    <property type="evidence" value="ECO:0007669"/>
    <property type="project" value="TreeGrafter"/>
</dbReference>
<reference evidence="7" key="1">
    <citation type="submission" date="2016-03" db="EMBL/GenBank/DDBJ databases">
        <title>Mechanisms controlling the formation of the plant cell surface in tip-growing cells are functionally conserved among land plants.</title>
        <authorList>
            <person name="Honkanen S."/>
            <person name="Jones V.A."/>
            <person name="Morieri G."/>
            <person name="Champion C."/>
            <person name="Hetherington A.J."/>
            <person name="Kelly S."/>
            <person name="Saint-Marcoux D."/>
            <person name="Proust H."/>
            <person name="Prescott H."/>
            <person name="Dolan L."/>
        </authorList>
    </citation>
    <scope>NUCLEOTIDE SEQUENCE [LARGE SCALE GENOMIC DNA]</scope>
    <source>
        <tissue evidence="7">Whole gametophyte</tissue>
    </source>
</reference>
<evidence type="ECO:0000256" key="5">
    <source>
        <dbReference type="SAM" id="MobiDB-lite"/>
    </source>
</evidence>
<feature type="region of interest" description="Disordered" evidence="5">
    <location>
        <begin position="1"/>
        <end position="95"/>
    </location>
</feature>
<sequence>MADEKASDSDRLVQCFARGTLQRHQNHRRGTSGPNTPTRSLSSSCHNVTSPEAASSEVDMRTPHKTPRLDRPSPSIVLDSRRNGKVPEGNASNQISPGVFYGSPFGKPSNKPLHVLRLLNEIQNDLVGQRTSRDVESAGAFKLASASRCAYTLSISMLQRVWAVSNCYGALDFEIQGPSMRYRSMLPEHRHHYEIIQEGKPCHMYFDLEFNRKANIEADGEAMVDILLSVVQKAFLDIYALEYDPSWTIELDSTTEGCMLFTGLSFASSCPHFLLVFFFLGIFLVYKSGEIAPNMCM</sequence>
<dbReference type="GO" id="GO:0003682">
    <property type="term" value="F:chromatin binding"/>
    <property type="evidence" value="ECO:0007669"/>
    <property type="project" value="TreeGrafter"/>
</dbReference>
<dbReference type="GO" id="GO:0003887">
    <property type="term" value="F:DNA-directed DNA polymerase activity"/>
    <property type="evidence" value="ECO:0007669"/>
    <property type="project" value="UniProtKB-EC"/>
</dbReference>
<feature type="compositionally biased region" description="Basic and acidic residues" evidence="5">
    <location>
        <begin position="58"/>
        <end position="71"/>
    </location>
</feature>
<dbReference type="InterPro" id="IPR044917">
    <property type="entry name" value="PRIMPOL"/>
</dbReference>
<accession>A0A176WRS4</accession>
<evidence type="ECO:0000256" key="4">
    <source>
        <dbReference type="ARBA" id="ARBA00047303"/>
    </source>
</evidence>
<name>A0A176WRS4_MARPO</name>
<dbReference type="GO" id="GO:0042276">
    <property type="term" value="P:error-prone translesion synthesis"/>
    <property type="evidence" value="ECO:0007669"/>
    <property type="project" value="InterPro"/>
</dbReference>
<evidence type="ECO:0000256" key="1">
    <source>
        <dbReference type="ARBA" id="ARBA00026139"/>
    </source>
</evidence>
<evidence type="ECO:0000256" key="3">
    <source>
        <dbReference type="ARBA" id="ARBA00044768"/>
    </source>
</evidence>
<keyword evidence="6" id="KW-0812">Transmembrane</keyword>
<dbReference type="PANTHER" id="PTHR31399:SF0">
    <property type="entry name" value="DNA-DIRECTED PRIMASE_POLYMERASE PROTEIN"/>
    <property type="match status" value="1"/>
</dbReference>
<feature type="compositionally biased region" description="Polar residues" evidence="5">
    <location>
        <begin position="32"/>
        <end position="53"/>
    </location>
</feature>
<comment type="caution">
    <text evidence="7">The sequence shown here is derived from an EMBL/GenBank/DDBJ whole genome shotgun (WGS) entry which is preliminary data.</text>
</comment>
<keyword evidence="6" id="KW-1133">Transmembrane helix</keyword>
<feature type="compositionally biased region" description="Basic and acidic residues" evidence="5">
    <location>
        <begin position="1"/>
        <end position="11"/>
    </location>
</feature>
<dbReference type="GO" id="GO:0009411">
    <property type="term" value="P:response to UV"/>
    <property type="evidence" value="ECO:0007669"/>
    <property type="project" value="TreeGrafter"/>
</dbReference>
<evidence type="ECO:0000256" key="6">
    <source>
        <dbReference type="SAM" id="Phobius"/>
    </source>
</evidence>